<gene>
    <name evidence="2" type="primary">LOC142172162</name>
</gene>
<dbReference type="RefSeq" id="XP_075092046.1">
    <property type="nucleotide sequence ID" value="XM_075235945.1"/>
</dbReference>
<evidence type="ECO:0000313" key="2">
    <source>
        <dbReference type="RefSeq" id="XP_075092046.1"/>
    </source>
</evidence>
<organism evidence="1 2">
    <name type="scientific">Nicotiana tabacum</name>
    <name type="common">Common tobacco</name>
    <dbReference type="NCBI Taxonomy" id="4097"/>
    <lineage>
        <taxon>Eukaryota</taxon>
        <taxon>Viridiplantae</taxon>
        <taxon>Streptophyta</taxon>
        <taxon>Embryophyta</taxon>
        <taxon>Tracheophyta</taxon>
        <taxon>Spermatophyta</taxon>
        <taxon>Magnoliopsida</taxon>
        <taxon>eudicotyledons</taxon>
        <taxon>Gunneridae</taxon>
        <taxon>Pentapetalae</taxon>
        <taxon>asterids</taxon>
        <taxon>lamiids</taxon>
        <taxon>Solanales</taxon>
        <taxon>Solanaceae</taxon>
        <taxon>Nicotianoideae</taxon>
        <taxon>Nicotianeae</taxon>
        <taxon>Nicotiana</taxon>
    </lineage>
</organism>
<dbReference type="Proteomes" id="UP000790787">
    <property type="component" value="Chromosome 17"/>
</dbReference>
<protein>
    <submittedName>
        <fullName evidence="2">Uncharacterized protein LOC142172162</fullName>
    </submittedName>
</protein>
<accession>A0AC58T4A3</accession>
<keyword evidence="1" id="KW-1185">Reference proteome</keyword>
<proteinExistence type="predicted"/>
<reference evidence="1" key="1">
    <citation type="journal article" date="2014" name="Nat. Commun.">
        <title>The tobacco genome sequence and its comparison with those of tomato and potato.</title>
        <authorList>
            <person name="Sierro N."/>
            <person name="Battey J.N."/>
            <person name="Ouadi S."/>
            <person name="Bakaher N."/>
            <person name="Bovet L."/>
            <person name="Willig A."/>
            <person name="Goepfert S."/>
            <person name="Peitsch M.C."/>
            <person name="Ivanov N.V."/>
        </authorList>
    </citation>
    <scope>NUCLEOTIDE SEQUENCE [LARGE SCALE GENOMIC DNA]</scope>
</reference>
<name>A0AC58T4A3_TOBAC</name>
<evidence type="ECO:0000313" key="1">
    <source>
        <dbReference type="Proteomes" id="UP000790787"/>
    </source>
</evidence>
<reference evidence="2" key="2">
    <citation type="submission" date="2025-08" db="UniProtKB">
        <authorList>
            <consortium name="RefSeq"/>
        </authorList>
    </citation>
    <scope>IDENTIFICATION</scope>
    <source>
        <tissue evidence="2">Leaf</tissue>
    </source>
</reference>
<sequence>MSNKVYTGGYNGGGQPNTSSNGSNEVTMVEDRLILILMEVIDLETHLVKGKGGAQNAQANSVTSSSIPTSESQGQGHQTPTSLAHFFTQEQYQQIIHLLNKDKEAEPVANAVTTGITDKKVQNILHIPEFKYNLLSVSKLTKKLQCLAAFYPDFCIFQELSSRKMLEIGKEELDTVEVIKNFIAMASTQFDHKLKCLRTDKGTEVFNDQMQTLLKTQGKSPFEKFFQRSPSLQHLRVFGSLCYATTMKKEDKFCHRATPAGHCVQRRSVPPSSMSSSASPLFPVLEFVEQPIQPSSSSDDSSSADADFPAASSSQNYTDAVETSSPSISVPQDHGQSNLSSPISPYASACEPSAPSIVLRKTSRTTKPPVWLEDYVVPPKKSAYPMSNYVSYDQLSSAYKTSLATFSAIVEPKFFLEASRDPKWVEAMQAEITALEENNTWSIVPLSPVKVPISCKWVLKVKYKSSGEVERYKARLVAKGYSKQEGLDYTETFSPVAKWLL</sequence>